<dbReference type="AlphaFoldDB" id="A0A0U5L4P6"/>
<keyword evidence="2" id="KW-1185">Reference proteome</keyword>
<dbReference type="KEGG" id="ege:EM595_1212"/>
<organism evidence="1 2">
    <name type="scientific">Duffyella gerundensis</name>
    <dbReference type="NCBI Taxonomy" id="1619313"/>
    <lineage>
        <taxon>Bacteria</taxon>
        <taxon>Pseudomonadati</taxon>
        <taxon>Pseudomonadota</taxon>
        <taxon>Gammaproteobacteria</taxon>
        <taxon>Enterobacterales</taxon>
        <taxon>Erwiniaceae</taxon>
        <taxon>Duffyella</taxon>
    </lineage>
</organism>
<dbReference type="Proteomes" id="UP000059419">
    <property type="component" value="Chromosome 1"/>
</dbReference>
<dbReference type="EMBL" id="LN907827">
    <property type="protein sequence ID" value="CUU23447.1"/>
    <property type="molecule type" value="Genomic_DNA"/>
</dbReference>
<name>A0A0U5L4P6_9GAMM</name>
<dbReference type="PATRIC" id="fig|1619313.3.peg.1256"/>
<evidence type="ECO:0000313" key="2">
    <source>
        <dbReference type="Proteomes" id="UP000059419"/>
    </source>
</evidence>
<protein>
    <submittedName>
        <fullName evidence="1">Uncharacterized protein</fullName>
    </submittedName>
</protein>
<accession>A0A0U5L4P6</accession>
<proteinExistence type="predicted"/>
<dbReference type="STRING" id="1619313.EM595_1212"/>
<sequence>MALNRSIFEHKSYRIFLMARFFTTLLRYTGS</sequence>
<evidence type="ECO:0000313" key="1">
    <source>
        <dbReference type="EMBL" id="CUU23447.1"/>
    </source>
</evidence>
<reference evidence="2" key="1">
    <citation type="submission" date="2015-11" db="EMBL/GenBank/DDBJ databases">
        <authorList>
            <person name="Blom J."/>
        </authorList>
    </citation>
    <scope>NUCLEOTIDE SEQUENCE [LARGE SCALE GENOMIC DNA]</scope>
</reference>
<gene>
    <name evidence="1" type="ORF">EM595_1212</name>
</gene>